<dbReference type="SUPFAM" id="SSF160240">
    <property type="entry name" value="Cation efflux protein cytoplasmic domain-like"/>
    <property type="match status" value="1"/>
</dbReference>
<organism>
    <name type="scientific">Ixodes scapularis</name>
    <name type="common">Black-legged tick</name>
    <name type="synonym">Deer tick</name>
    <dbReference type="NCBI Taxonomy" id="6945"/>
    <lineage>
        <taxon>Eukaryota</taxon>
        <taxon>Metazoa</taxon>
        <taxon>Ecdysozoa</taxon>
        <taxon>Arthropoda</taxon>
        <taxon>Chelicerata</taxon>
        <taxon>Arachnida</taxon>
        <taxon>Acari</taxon>
        <taxon>Parasitiformes</taxon>
        <taxon>Ixodida</taxon>
        <taxon>Ixodoidea</taxon>
        <taxon>Ixodidae</taxon>
        <taxon>Ixodinae</taxon>
        <taxon>Ixodes</taxon>
    </lineage>
</organism>
<keyword evidence="6 7" id="KW-0472">Membrane</keyword>
<dbReference type="VEuPathDB" id="VectorBase:ISCI013141"/>
<dbReference type="EC" id="1.3.1.74" evidence="9"/>
<keyword evidence="3 7" id="KW-0812">Transmembrane</keyword>
<dbReference type="VEuPathDB" id="VectorBase:ISCP_008055"/>
<keyword evidence="9" id="KW-0560">Oxidoreductase</keyword>
<dbReference type="EMBL" id="ABJB010844276">
    <property type="status" value="NOT_ANNOTATED_CDS"/>
    <property type="molecule type" value="Genomic_DNA"/>
</dbReference>
<keyword evidence="5 7" id="KW-1133">Transmembrane helix</keyword>
<reference evidence="10" key="2">
    <citation type="submission" date="2020-05" db="UniProtKB">
        <authorList>
            <consortium name="EnsemblMetazoa"/>
        </authorList>
    </citation>
    <scope>IDENTIFICATION</scope>
    <source>
        <strain evidence="10">wikel</strain>
    </source>
</reference>
<dbReference type="OrthoDB" id="9944568at2759"/>
<keyword evidence="11" id="KW-1185">Reference proteome</keyword>
<dbReference type="InParanoid" id="B7QEC2"/>
<gene>
    <name evidence="9" type="ORF">IscW_ISCW013141</name>
</gene>
<dbReference type="GO" id="GO:0032440">
    <property type="term" value="F:2-alkenal reductase [NAD(P)H] activity"/>
    <property type="evidence" value="ECO:0007669"/>
    <property type="project" value="UniProtKB-EC"/>
</dbReference>
<dbReference type="VEuPathDB" id="VectorBase:ISCP_013841"/>
<dbReference type="GO" id="GO:0006829">
    <property type="term" value="P:zinc ion transport"/>
    <property type="evidence" value="ECO:0007669"/>
    <property type="project" value="UniProtKB-KW"/>
</dbReference>
<evidence type="ECO:0000256" key="4">
    <source>
        <dbReference type="ARBA" id="ARBA00022906"/>
    </source>
</evidence>
<dbReference type="InterPro" id="IPR036837">
    <property type="entry name" value="Cation_efflux_CTD_sf"/>
</dbReference>
<keyword evidence="4" id="KW-0864">Zinc transport</keyword>
<dbReference type="InterPro" id="IPR027469">
    <property type="entry name" value="Cation_efflux_TMD_sf"/>
</dbReference>
<keyword evidence="4" id="KW-0406">Ion transport</keyword>
<dbReference type="PANTHER" id="PTHR11562:SF17">
    <property type="entry name" value="RE54080P-RELATED"/>
    <property type="match status" value="1"/>
</dbReference>
<proteinExistence type="inferred from homology"/>
<comment type="subcellular location">
    <subcellularLocation>
        <location evidence="1">Membrane</location>
        <topology evidence="1">Multi-pass membrane protein</topology>
    </subcellularLocation>
</comment>
<sequence length="167" mass="18769">MAVQRILVEEYEINATIMLVTAGVGIIVNIIPLCSAFLQPEYRIADPLCTFLFSVLVLLSTVAILREALTVLMEGKPNSIDFRQVQGLLARQPGVYQVHNLRIWALSMDKIALSAHIVIRPNEDAMHTLKACSRLIRSNYDIFELTLQVEEYHAVMDDCVKCNGPQK</sequence>
<feature type="domain" description="Cation efflux protein cytoplasmic" evidence="8">
    <location>
        <begin position="77"/>
        <end position="152"/>
    </location>
</feature>
<evidence type="ECO:0000256" key="3">
    <source>
        <dbReference type="ARBA" id="ARBA00022692"/>
    </source>
</evidence>
<dbReference type="GO" id="GO:0016020">
    <property type="term" value="C:membrane"/>
    <property type="evidence" value="ECO:0007669"/>
    <property type="project" value="UniProtKB-SubCell"/>
</dbReference>
<dbReference type="PaxDb" id="6945-B7QEC2"/>
<evidence type="ECO:0000256" key="1">
    <source>
        <dbReference type="ARBA" id="ARBA00004141"/>
    </source>
</evidence>
<dbReference type="AlphaFoldDB" id="B7QEC2"/>
<evidence type="ECO:0000256" key="7">
    <source>
        <dbReference type="SAM" id="Phobius"/>
    </source>
</evidence>
<dbReference type="SUPFAM" id="SSF161111">
    <property type="entry name" value="Cation efflux protein transmembrane domain-like"/>
    <property type="match status" value="1"/>
</dbReference>
<evidence type="ECO:0000256" key="5">
    <source>
        <dbReference type="ARBA" id="ARBA00022989"/>
    </source>
</evidence>
<reference evidence="9 11" key="1">
    <citation type="submission" date="2008-03" db="EMBL/GenBank/DDBJ databases">
        <title>Annotation of Ixodes scapularis.</title>
        <authorList>
            <consortium name="Ixodes scapularis Genome Project Consortium"/>
            <person name="Caler E."/>
            <person name="Hannick L.I."/>
            <person name="Bidwell S."/>
            <person name="Joardar V."/>
            <person name="Thiagarajan M."/>
            <person name="Amedeo P."/>
            <person name="Galinsky K.J."/>
            <person name="Schobel S."/>
            <person name="Inman J."/>
            <person name="Hostetler J."/>
            <person name="Miller J."/>
            <person name="Hammond M."/>
            <person name="Megy K."/>
            <person name="Lawson D."/>
            <person name="Kodira C."/>
            <person name="Sutton G."/>
            <person name="Meyer J."/>
            <person name="Hill C.A."/>
            <person name="Birren B."/>
            <person name="Nene V."/>
            <person name="Collins F."/>
            <person name="Alarcon-Chaidez F."/>
            <person name="Wikel S."/>
            <person name="Strausberg R."/>
        </authorList>
    </citation>
    <scope>NUCLEOTIDE SEQUENCE [LARGE SCALE GENOMIC DNA]</scope>
    <source>
        <strain evidence="11">Wikel</strain>
        <strain evidence="9">Wikel colony</strain>
    </source>
</reference>
<dbReference type="HOGENOM" id="CLU_013430_0_1_1"/>
<dbReference type="STRING" id="6945.B7QEC2"/>
<dbReference type="EMBL" id="ABJB010297919">
    <property type="status" value="NOT_ANNOTATED_CDS"/>
    <property type="molecule type" value="Genomic_DNA"/>
</dbReference>
<dbReference type="Pfam" id="PF16916">
    <property type="entry name" value="ZT_dimer"/>
    <property type="match status" value="1"/>
</dbReference>
<evidence type="ECO:0000256" key="6">
    <source>
        <dbReference type="ARBA" id="ARBA00023136"/>
    </source>
</evidence>
<dbReference type="EnsemblMetazoa" id="ISCW013141-RA">
    <property type="protein sequence ID" value="ISCW013141-PA"/>
    <property type="gene ID" value="ISCW013141"/>
</dbReference>
<feature type="transmembrane region" description="Helical" evidence="7">
    <location>
        <begin position="12"/>
        <end position="38"/>
    </location>
</feature>
<dbReference type="EMBL" id="ABJB010333577">
    <property type="status" value="NOT_ANNOTATED_CDS"/>
    <property type="molecule type" value="Genomic_DNA"/>
</dbReference>
<dbReference type="NCBIfam" id="TIGR01297">
    <property type="entry name" value="CDF"/>
    <property type="match status" value="1"/>
</dbReference>
<dbReference type="VEuPathDB" id="VectorBase:ISCW013141"/>
<evidence type="ECO:0000256" key="2">
    <source>
        <dbReference type="ARBA" id="ARBA00008873"/>
    </source>
</evidence>
<dbReference type="InterPro" id="IPR027470">
    <property type="entry name" value="Cation_efflux_CTD"/>
</dbReference>
<comment type="similarity">
    <text evidence="2">Belongs to the cation diffusion facilitator (CDF) transporter (TC 2.A.4) family. SLC30A subfamily.</text>
</comment>
<name>B7QEC2_IXOSC</name>
<accession>B7QEC2</accession>
<keyword evidence="4" id="KW-0813">Transport</keyword>
<evidence type="ECO:0000259" key="8">
    <source>
        <dbReference type="Pfam" id="PF16916"/>
    </source>
</evidence>
<dbReference type="PANTHER" id="PTHR11562">
    <property type="entry name" value="CATION EFFLUX PROTEIN/ ZINC TRANSPORTER"/>
    <property type="match status" value="1"/>
</dbReference>
<dbReference type="InterPro" id="IPR002524">
    <property type="entry name" value="Cation_efflux"/>
</dbReference>
<evidence type="ECO:0000313" key="11">
    <source>
        <dbReference type="Proteomes" id="UP000001555"/>
    </source>
</evidence>
<protein>
    <submittedName>
        <fullName evidence="9 10">Cation efflux protein/ zinc transporter, putative</fullName>
        <ecNumber evidence="9">1.3.1.74</ecNumber>
    </submittedName>
</protein>
<feature type="transmembrane region" description="Helical" evidence="7">
    <location>
        <begin position="44"/>
        <end position="65"/>
    </location>
</feature>
<evidence type="ECO:0000313" key="10">
    <source>
        <dbReference type="EnsemblMetazoa" id="ISCW013141-PA"/>
    </source>
</evidence>
<keyword evidence="4" id="KW-0862">Zinc</keyword>
<dbReference type="GO" id="GO:0008324">
    <property type="term" value="F:monoatomic cation transmembrane transporter activity"/>
    <property type="evidence" value="ECO:0007669"/>
    <property type="project" value="InterPro"/>
</dbReference>
<dbReference type="Proteomes" id="UP000001555">
    <property type="component" value="Unassembled WGS sequence"/>
</dbReference>
<dbReference type="InterPro" id="IPR050681">
    <property type="entry name" value="CDF/SLC30A"/>
</dbReference>
<evidence type="ECO:0000313" key="9">
    <source>
        <dbReference type="EMBL" id="EEC17194.1"/>
    </source>
</evidence>
<dbReference type="EMBL" id="DS920175">
    <property type="protein sequence ID" value="EEC17194.1"/>
    <property type="molecule type" value="Genomic_DNA"/>
</dbReference>